<dbReference type="Proteomes" id="UP001146120">
    <property type="component" value="Unassembled WGS sequence"/>
</dbReference>
<organism evidence="2 3">
    <name type="scientific">Lagenidium giganteum</name>
    <dbReference type="NCBI Taxonomy" id="4803"/>
    <lineage>
        <taxon>Eukaryota</taxon>
        <taxon>Sar</taxon>
        <taxon>Stramenopiles</taxon>
        <taxon>Oomycota</taxon>
        <taxon>Peronosporomycetes</taxon>
        <taxon>Pythiales</taxon>
        <taxon>Pythiaceae</taxon>
    </lineage>
</organism>
<evidence type="ECO:0000313" key="2">
    <source>
        <dbReference type="EMBL" id="DBA00871.1"/>
    </source>
</evidence>
<comment type="caution">
    <text evidence="2">The sequence shown here is derived from an EMBL/GenBank/DDBJ whole genome shotgun (WGS) entry which is preliminary data.</text>
</comment>
<evidence type="ECO:0000313" key="3">
    <source>
        <dbReference type="Proteomes" id="UP001146120"/>
    </source>
</evidence>
<gene>
    <name evidence="2" type="ORF">N0F65_008514</name>
</gene>
<keyword evidence="1" id="KW-1133">Transmembrane helix</keyword>
<keyword evidence="1" id="KW-0812">Transmembrane</keyword>
<sequence length="407" mass="46402">MGFCVIQLSGWASWWQEIRQGHLQMYVSIVLFFLSAVLARPIARTIFVVIRRFTPAQWEWPDDARKMMMWQTALLCRAGLFWIALVVSKVDYFLCQWPSWLFGFTFIIWMDSAGNVLREGTDGYTEDEKVGRKTVIYEGTTESTSQLTKIIFLILVVYTYYINSFIDNDSYLRLFVSAGFFATISISVIPLMRNLLGAHDMFLGNMITVKSHVHLEKGPLGVVEDAPLGYIVVKTNNQTQTFFPAGGTMTSTTELLSTALWPLELEIRLPSHLTVAKVRAFLQDLDLLLFSNSALSRSVAEYLESSARVRMRSRFGSTADRHMVSSAEELIKESLQLGVDQDQDVFTRARGEDQTLALVENERWVIRFRALFRAKESHFQHIQAKYIEEVTKLIEAKGIANASALTR</sequence>
<name>A0AAV2Z3L4_9STRA</name>
<keyword evidence="1" id="KW-0472">Membrane</keyword>
<proteinExistence type="predicted"/>
<evidence type="ECO:0000256" key="1">
    <source>
        <dbReference type="SAM" id="Phobius"/>
    </source>
</evidence>
<feature type="transmembrane region" description="Helical" evidence="1">
    <location>
        <begin position="74"/>
        <end position="94"/>
    </location>
</feature>
<protein>
    <submittedName>
        <fullName evidence="2">Uncharacterized protein</fullName>
    </submittedName>
</protein>
<accession>A0AAV2Z3L4</accession>
<feature type="transmembrane region" description="Helical" evidence="1">
    <location>
        <begin position="172"/>
        <end position="192"/>
    </location>
</feature>
<dbReference type="EMBL" id="DAKRPA010000057">
    <property type="protein sequence ID" value="DBA00871.1"/>
    <property type="molecule type" value="Genomic_DNA"/>
</dbReference>
<reference evidence="2" key="2">
    <citation type="journal article" date="2023" name="Microbiol Resour">
        <title>Decontamination and Annotation of the Draft Genome Sequence of the Oomycete Lagenidium giganteum ARSEF 373.</title>
        <authorList>
            <person name="Morgan W.R."/>
            <person name="Tartar A."/>
        </authorList>
    </citation>
    <scope>NUCLEOTIDE SEQUENCE</scope>
    <source>
        <strain evidence="2">ARSEF 373</strain>
    </source>
</reference>
<reference evidence="2" key="1">
    <citation type="submission" date="2022-11" db="EMBL/GenBank/DDBJ databases">
        <authorList>
            <person name="Morgan W.R."/>
            <person name="Tartar A."/>
        </authorList>
    </citation>
    <scope>NUCLEOTIDE SEQUENCE</scope>
    <source>
        <strain evidence="2">ARSEF 373</strain>
    </source>
</reference>
<feature type="transmembrane region" description="Helical" evidence="1">
    <location>
        <begin position="23"/>
        <end position="43"/>
    </location>
</feature>
<feature type="transmembrane region" description="Helical" evidence="1">
    <location>
        <begin position="150"/>
        <end position="166"/>
    </location>
</feature>
<dbReference type="AlphaFoldDB" id="A0AAV2Z3L4"/>
<keyword evidence="3" id="KW-1185">Reference proteome</keyword>